<dbReference type="PANTHER" id="PTHR11239:SF12">
    <property type="entry name" value="DNA-DIRECTED RNA POLYMERASE III SUBUNIT RPC10"/>
    <property type="match status" value="1"/>
</dbReference>
<evidence type="ECO:0000259" key="11">
    <source>
        <dbReference type="PROSITE" id="PS51133"/>
    </source>
</evidence>
<keyword evidence="5" id="KW-0805">Transcription regulation</keyword>
<gene>
    <name evidence="12" type="ORF">ASJ82_06495</name>
    <name evidence="13" type="ORF">MSCUN_02130</name>
</gene>
<reference evidence="13 15" key="1">
    <citation type="submission" date="2016-04" db="EMBL/GenBank/DDBJ databases">
        <title>Genome sequence of Methanosphaera cuniculi DSM 4103.</title>
        <authorList>
            <person name="Poehlein A."/>
            <person name="Seedorf H."/>
            <person name="Daniel R."/>
        </authorList>
    </citation>
    <scope>NUCLEOTIDE SEQUENCE [LARGE SCALE GENOMIC DNA]</scope>
    <source>
        <strain evidence="13 15">DSM 4103</strain>
    </source>
</reference>
<dbReference type="AlphaFoldDB" id="A0A2A2HBJ8"/>
<keyword evidence="3 9" id="KW-0863">Zinc-finger</keyword>
<feature type="binding site" evidence="8">
    <location>
        <position position="94"/>
    </location>
    <ligand>
        <name>Zn(2+)</name>
        <dbReference type="ChEBI" id="CHEBI:29105"/>
        <label>2</label>
    </ligand>
</feature>
<proteinExistence type="inferred from homology"/>
<keyword evidence="4 8" id="KW-0862">Zinc</keyword>
<keyword evidence="7 10" id="KW-0804">Transcription</keyword>
<dbReference type="OrthoDB" id="72957at2157"/>
<evidence type="ECO:0000256" key="1">
    <source>
        <dbReference type="ARBA" id="ARBA00018272"/>
    </source>
</evidence>
<protein>
    <recommendedName>
        <fullName evidence="1">Transcription factor S</fullName>
    </recommendedName>
    <alternativeName>
        <fullName evidence="6">Transcription elongation factor IIS/RNA polymerase subunit homolog</fullName>
    </alternativeName>
</protein>
<dbReference type="GO" id="GO:0006355">
    <property type="term" value="P:regulation of DNA-templated transcription"/>
    <property type="evidence" value="ECO:0007669"/>
    <property type="project" value="InterPro"/>
</dbReference>
<dbReference type="InterPro" id="IPR012164">
    <property type="entry name" value="Rpa12/Rpb9/Rpc10/TFS"/>
</dbReference>
<evidence type="ECO:0000256" key="5">
    <source>
        <dbReference type="ARBA" id="ARBA00023015"/>
    </source>
</evidence>
<dbReference type="Proteomes" id="UP000246004">
    <property type="component" value="Unassembled WGS sequence"/>
</dbReference>
<sequence>MEFCPNCGKVLLPKNGILHCFECGYDKTISDDDKKDYVIKQDVSDKNNLIMTDDKINTHPTTKGLCYRCGNRELEWWMVQMHRSDEAETRFYRCTKCGNTWRRSN</sequence>
<dbReference type="InterPro" id="IPR006288">
    <property type="entry name" value="TFS"/>
</dbReference>
<evidence type="ECO:0000313" key="14">
    <source>
        <dbReference type="Proteomes" id="UP000217528"/>
    </source>
</evidence>
<feature type="binding site" evidence="8">
    <location>
        <position position="7"/>
    </location>
    <ligand>
        <name>Zn(2+)</name>
        <dbReference type="ChEBI" id="CHEBI:29105"/>
        <label>1</label>
    </ligand>
</feature>
<feature type="binding site" evidence="8">
    <location>
        <position position="69"/>
    </location>
    <ligand>
        <name>Zn(2+)</name>
        <dbReference type="ChEBI" id="CHEBI:29105"/>
        <label>2</label>
    </ligand>
</feature>
<dbReference type="SMART" id="SM00440">
    <property type="entry name" value="ZnF_C2C2"/>
    <property type="match status" value="1"/>
</dbReference>
<dbReference type="NCBIfam" id="TIGR01384">
    <property type="entry name" value="TFS_arch"/>
    <property type="match status" value="1"/>
</dbReference>
<evidence type="ECO:0000256" key="7">
    <source>
        <dbReference type="PIRNR" id="PIRNR005586"/>
    </source>
</evidence>
<evidence type="ECO:0000256" key="10">
    <source>
        <dbReference type="RuleBase" id="RU003474"/>
    </source>
</evidence>
<dbReference type="SMART" id="SM00661">
    <property type="entry name" value="RPOL9"/>
    <property type="match status" value="1"/>
</dbReference>
<dbReference type="Gene3D" id="2.20.25.10">
    <property type="match status" value="1"/>
</dbReference>
<dbReference type="CDD" id="cd10511">
    <property type="entry name" value="Zn-ribbon_TFS"/>
    <property type="match status" value="1"/>
</dbReference>
<dbReference type="PROSITE" id="PS51133">
    <property type="entry name" value="ZF_TFIIS_2"/>
    <property type="match status" value="1"/>
</dbReference>
<evidence type="ECO:0000256" key="6">
    <source>
        <dbReference type="ARBA" id="ARBA00032962"/>
    </source>
</evidence>
<dbReference type="PIRSF" id="PIRSF005586">
    <property type="entry name" value="RNApol_RpoM"/>
    <property type="match status" value="1"/>
</dbReference>
<feature type="binding site" evidence="8">
    <location>
        <position position="66"/>
    </location>
    <ligand>
        <name>Zn(2+)</name>
        <dbReference type="ChEBI" id="CHEBI:29105"/>
        <label>2</label>
    </ligand>
</feature>
<keyword evidence="2 8" id="KW-0479">Metal-binding</keyword>
<dbReference type="GO" id="GO:0000428">
    <property type="term" value="C:DNA-directed RNA polymerase complex"/>
    <property type="evidence" value="ECO:0007669"/>
    <property type="project" value="UniProtKB-KW"/>
</dbReference>
<feature type="zinc finger region" description="C4-type" evidence="9">
    <location>
        <begin position="4"/>
        <end position="23"/>
    </location>
</feature>
<evidence type="ECO:0000256" key="8">
    <source>
        <dbReference type="PIRSR" id="PIRSR005586-1"/>
    </source>
</evidence>
<feature type="binding site" evidence="8">
    <location>
        <position position="4"/>
    </location>
    <ligand>
        <name>Zn(2+)</name>
        <dbReference type="ChEBI" id="CHEBI:29105"/>
        <label>1</label>
    </ligand>
</feature>
<dbReference type="Pfam" id="PF01096">
    <property type="entry name" value="Zn_ribbon_TFIIS"/>
    <property type="match status" value="1"/>
</dbReference>
<dbReference type="PANTHER" id="PTHR11239">
    <property type="entry name" value="DNA-DIRECTED RNA POLYMERASE"/>
    <property type="match status" value="1"/>
</dbReference>
<comment type="caution">
    <text evidence="12">The sequence shown here is derived from an EMBL/GenBank/DDBJ whole genome shotgun (WGS) entry which is preliminary data.</text>
</comment>
<reference evidence="12 14" key="2">
    <citation type="journal article" date="2017" name="BMC Genomics">
        <title>Genomic analysis of methanogenic archaea reveals a shift towards energy conservation.</title>
        <authorList>
            <person name="Gilmore S.P."/>
            <person name="Henske J.K."/>
            <person name="Sexton J.A."/>
            <person name="Solomon K.V."/>
            <person name="Seppala S."/>
            <person name="Yoo J.I."/>
            <person name="Huyett L.M."/>
            <person name="Pressman A."/>
            <person name="Cogan J.Z."/>
            <person name="Kivenson V."/>
            <person name="Peng X."/>
            <person name="Tan Y."/>
            <person name="Valentine D.L."/>
            <person name="O'Malley M.A."/>
        </authorList>
    </citation>
    <scope>NUCLEOTIDE SEQUENCE [LARGE SCALE GENOMIC DNA]</scope>
    <source>
        <strain evidence="12 14">1R-7</strain>
    </source>
</reference>
<dbReference type="EMBL" id="LWMS01000006">
    <property type="protein sequence ID" value="PWL08887.1"/>
    <property type="molecule type" value="Genomic_DNA"/>
</dbReference>
<dbReference type="GO" id="GO:0003676">
    <property type="term" value="F:nucleic acid binding"/>
    <property type="evidence" value="ECO:0007669"/>
    <property type="project" value="InterPro"/>
</dbReference>
<accession>A0A2A2HBJ8</accession>
<name>A0A2A2HBJ8_9EURY</name>
<dbReference type="RefSeq" id="WP_095609224.1">
    <property type="nucleotide sequence ID" value="NZ_CAUHCB010000003.1"/>
</dbReference>
<evidence type="ECO:0000313" key="15">
    <source>
        <dbReference type="Proteomes" id="UP000246004"/>
    </source>
</evidence>
<feature type="binding site" evidence="8">
    <location>
        <position position="23"/>
    </location>
    <ligand>
        <name>Zn(2+)</name>
        <dbReference type="ChEBI" id="CHEBI:29105"/>
        <label>1</label>
    </ligand>
</feature>
<keyword evidence="14" id="KW-1185">Reference proteome</keyword>
<dbReference type="InterPro" id="IPR001529">
    <property type="entry name" value="Zn_ribbon_RPB9"/>
</dbReference>
<evidence type="ECO:0000313" key="13">
    <source>
        <dbReference type="EMBL" id="PWL08887.1"/>
    </source>
</evidence>
<organism evidence="12 14">
    <name type="scientific">Methanosphaera cuniculi</name>
    <dbReference type="NCBI Taxonomy" id="1077256"/>
    <lineage>
        <taxon>Archaea</taxon>
        <taxon>Methanobacteriati</taxon>
        <taxon>Methanobacteriota</taxon>
        <taxon>Methanomada group</taxon>
        <taxon>Methanobacteria</taxon>
        <taxon>Methanobacteriales</taxon>
        <taxon>Methanobacteriaceae</taxon>
        <taxon>Methanosphaera</taxon>
    </lineage>
</organism>
<dbReference type="SUPFAM" id="SSF57783">
    <property type="entry name" value="Zinc beta-ribbon"/>
    <property type="match status" value="1"/>
</dbReference>
<evidence type="ECO:0000256" key="3">
    <source>
        <dbReference type="ARBA" id="ARBA00022771"/>
    </source>
</evidence>
<evidence type="ECO:0000256" key="4">
    <source>
        <dbReference type="ARBA" id="ARBA00022833"/>
    </source>
</evidence>
<feature type="binding site" evidence="8">
    <location>
        <position position="97"/>
    </location>
    <ligand>
        <name>Zn(2+)</name>
        <dbReference type="ChEBI" id="CHEBI:29105"/>
        <label>2</label>
    </ligand>
</feature>
<dbReference type="GO" id="GO:0003899">
    <property type="term" value="F:DNA-directed RNA polymerase activity"/>
    <property type="evidence" value="ECO:0007669"/>
    <property type="project" value="InterPro"/>
</dbReference>
<comment type="similarity">
    <text evidence="7 10">Belongs to the archaeal rpoM/eukaryotic RPA12/RPB9/RPC11 RNA polymerase family.</text>
</comment>
<feature type="domain" description="TFIIS-type" evidence="11">
    <location>
        <begin position="62"/>
        <end position="102"/>
    </location>
</feature>
<evidence type="ECO:0000256" key="2">
    <source>
        <dbReference type="ARBA" id="ARBA00022723"/>
    </source>
</evidence>
<dbReference type="Proteomes" id="UP000217528">
    <property type="component" value="Unassembled WGS sequence"/>
</dbReference>
<dbReference type="Pfam" id="PF02150">
    <property type="entry name" value="Zn_ribbon_RPB9"/>
    <property type="match status" value="1"/>
</dbReference>
<evidence type="ECO:0000256" key="9">
    <source>
        <dbReference type="PIRSR" id="PIRSR005586-2"/>
    </source>
</evidence>
<keyword evidence="12" id="KW-0240">DNA-directed RNA polymerase</keyword>
<evidence type="ECO:0000313" key="12">
    <source>
        <dbReference type="EMBL" id="PAV06792.1"/>
    </source>
</evidence>
<dbReference type="GO" id="GO:0006351">
    <property type="term" value="P:DNA-templated transcription"/>
    <property type="evidence" value="ECO:0007669"/>
    <property type="project" value="InterPro"/>
</dbReference>
<dbReference type="GO" id="GO:0008270">
    <property type="term" value="F:zinc ion binding"/>
    <property type="evidence" value="ECO:0007669"/>
    <property type="project" value="UniProtKB-KW"/>
</dbReference>
<feature type="binding site" evidence="8">
    <location>
        <position position="20"/>
    </location>
    <ligand>
        <name>Zn(2+)</name>
        <dbReference type="ChEBI" id="CHEBI:29105"/>
        <label>1</label>
    </ligand>
</feature>
<dbReference type="EMBL" id="LMVN01000026">
    <property type="protein sequence ID" value="PAV06792.1"/>
    <property type="molecule type" value="Genomic_DNA"/>
</dbReference>
<dbReference type="InterPro" id="IPR001222">
    <property type="entry name" value="Znf_TFIIS"/>
</dbReference>